<dbReference type="SMART" id="SM00849">
    <property type="entry name" value="Lactamase_B"/>
    <property type="match status" value="1"/>
</dbReference>
<evidence type="ECO:0000259" key="4">
    <source>
        <dbReference type="SMART" id="SM00849"/>
    </source>
</evidence>
<evidence type="ECO:0000313" key="5">
    <source>
        <dbReference type="EMBL" id="MFC5986652.1"/>
    </source>
</evidence>
<feature type="domain" description="Metallo-beta-lactamase" evidence="4">
    <location>
        <begin position="13"/>
        <end position="212"/>
    </location>
</feature>
<protein>
    <submittedName>
        <fullName evidence="5">MBL fold metallo-hydrolase</fullName>
    </submittedName>
</protein>
<dbReference type="Proteomes" id="UP001596250">
    <property type="component" value="Unassembled WGS sequence"/>
</dbReference>
<comment type="caution">
    <text evidence="5">The sequence shown here is derived from an EMBL/GenBank/DDBJ whole genome shotgun (WGS) entry which is preliminary data.</text>
</comment>
<evidence type="ECO:0000256" key="1">
    <source>
        <dbReference type="ARBA" id="ARBA00034221"/>
    </source>
</evidence>
<dbReference type="SUPFAM" id="SSF56281">
    <property type="entry name" value="Metallo-hydrolase/oxidoreductase"/>
    <property type="match status" value="1"/>
</dbReference>
<evidence type="ECO:0000256" key="3">
    <source>
        <dbReference type="ARBA" id="ARBA00048505"/>
    </source>
</evidence>
<dbReference type="InterPro" id="IPR001279">
    <property type="entry name" value="Metallo-B-lactamas"/>
</dbReference>
<comment type="catalytic activity">
    <reaction evidence="3">
        <text>3',5'-cyclic UMP + H2O = UMP + H(+)</text>
        <dbReference type="Rhea" id="RHEA:70575"/>
        <dbReference type="ChEBI" id="CHEBI:15377"/>
        <dbReference type="ChEBI" id="CHEBI:15378"/>
        <dbReference type="ChEBI" id="CHEBI:57865"/>
        <dbReference type="ChEBI" id="CHEBI:184387"/>
    </reaction>
    <physiologicalReaction direction="left-to-right" evidence="3">
        <dbReference type="Rhea" id="RHEA:70576"/>
    </physiologicalReaction>
</comment>
<proteinExistence type="predicted"/>
<accession>A0ABW1INL5</accession>
<comment type="catalytic activity">
    <reaction evidence="1">
        <text>3',5'-cyclic CMP + H2O = CMP + H(+)</text>
        <dbReference type="Rhea" id="RHEA:72675"/>
        <dbReference type="ChEBI" id="CHEBI:15377"/>
        <dbReference type="ChEBI" id="CHEBI:15378"/>
        <dbReference type="ChEBI" id="CHEBI:58003"/>
        <dbReference type="ChEBI" id="CHEBI:60377"/>
    </reaction>
    <physiologicalReaction direction="left-to-right" evidence="1">
        <dbReference type="Rhea" id="RHEA:72676"/>
    </physiologicalReaction>
</comment>
<comment type="function">
    <text evidence="2">Counteracts the endogenous Pycsar antiviral defense system. Phosphodiesterase that enables metal-dependent hydrolysis of host cyclic nucleotide Pycsar defense signals such as cCMP and cUMP.</text>
</comment>
<evidence type="ECO:0000256" key="2">
    <source>
        <dbReference type="ARBA" id="ARBA00034301"/>
    </source>
</evidence>
<dbReference type="EMBL" id="JBHSQV010000125">
    <property type="protein sequence ID" value="MFC5986652.1"/>
    <property type="molecule type" value="Genomic_DNA"/>
</dbReference>
<dbReference type="Pfam" id="PF23023">
    <property type="entry name" value="Anti-Pycsar_Apyc1"/>
    <property type="match status" value="1"/>
</dbReference>
<keyword evidence="6" id="KW-1185">Reference proteome</keyword>
<dbReference type="InterPro" id="IPR036866">
    <property type="entry name" value="RibonucZ/Hydroxyglut_hydro"/>
</dbReference>
<sequence>MLGTGSAFSKRYLNNNAMIEWKGTKWLIDCGNTAPLALHALNEPLESIEGVLVTHLHADHVGGLEEIAFRMNIFIGRKPKLIIAEDLVETLWENGLKAGMEDSEHTQLEDYFEVRAVKPEQTFEWLPGLVAELIQTKHIPGKKSYSLKLNRSLFYSADMTFHPELLKRLVHDEGYQYILHECQLTGEGAVHTTLEELLTLPESIQRITMLMHYGDEREQFEGKTGMMTFMNKHELYTFDI</sequence>
<dbReference type="Gene3D" id="3.60.15.10">
    <property type="entry name" value="Ribonuclease Z/Hydroxyacylglutathione hydrolase-like"/>
    <property type="match status" value="1"/>
</dbReference>
<dbReference type="RefSeq" id="WP_379893984.1">
    <property type="nucleotide sequence ID" value="NZ_CBCSCT010000083.1"/>
</dbReference>
<reference evidence="6" key="1">
    <citation type="journal article" date="2019" name="Int. J. Syst. Evol. Microbiol.">
        <title>The Global Catalogue of Microorganisms (GCM) 10K type strain sequencing project: providing services to taxonomists for standard genome sequencing and annotation.</title>
        <authorList>
            <consortium name="The Broad Institute Genomics Platform"/>
            <consortium name="The Broad Institute Genome Sequencing Center for Infectious Disease"/>
            <person name="Wu L."/>
            <person name="Ma J."/>
        </authorList>
    </citation>
    <scope>NUCLEOTIDE SEQUENCE [LARGE SCALE GENOMIC DNA]</scope>
    <source>
        <strain evidence="6">CCM 8749</strain>
    </source>
</reference>
<organism evidence="5 6">
    <name type="scientific">Marinicrinis lubricantis</name>
    <dbReference type="NCBI Taxonomy" id="2086470"/>
    <lineage>
        <taxon>Bacteria</taxon>
        <taxon>Bacillati</taxon>
        <taxon>Bacillota</taxon>
        <taxon>Bacilli</taxon>
        <taxon>Bacillales</taxon>
        <taxon>Paenibacillaceae</taxon>
    </lineage>
</organism>
<evidence type="ECO:0000313" key="6">
    <source>
        <dbReference type="Proteomes" id="UP001596250"/>
    </source>
</evidence>
<gene>
    <name evidence="5" type="ORF">ACFPXP_09505</name>
</gene>
<name>A0ABW1INL5_9BACL</name>